<name>A0A4R7KB95_9CLOT</name>
<protein>
    <submittedName>
        <fullName evidence="1">CRISPR-associated Csx2 family protein</fullName>
    </submittedName>
</protein>
<dbReference type="SUPFAM" id="SSF160980">
    <property type="entry name" value="SSO1389-like"/>
    <property type="match status" value="1"/>
</dbReference>
<keyword evidence="2" id="KW-1185">Reference proteome</keyword>
<gene>
    <name evidence="1" type="ORF">EDD71_11920</name>
</gene>
<dbReference type="InterPro" id="IPR011742">
    <property type="entry name" value="CRISPR-assoc_prot_TM1812"/>
</dbReference>
<evidence type="ECO:0000313" key="1">
    <source>
        <dbReference type="EMBL" id="TDT51290.1"/>
    </source>
</evidence>
<reference evidence="1 2" key="1">
    <citation type="submission" date="2019-03" db="EMBL/GenBank/DDBJ databases">
        <title>Genomic Encyclopedia of Type Strains, Phase IV (KMG-IV): sequencing the most valuable type-strain genomes for metagenomic binning, comparative biology and taxonomic classification.</title>
        <authorList>
            <person name="Goeker M."/>
        </authorList>
    </citation>
    <scope>NUCLEOTIDE SEQUENCE [LARGE SCALE GENOMIC DNA]</scope>
    <source>
        <strain evidence="1 2">DSM 24455</strain>
    </source>
</reference>
<dbReference type="AlphaFoldDB" id="A0A4R7KB95"/>
<dbReference type="EMBL" id="SOAZ01000019">
    <property type="protein sequence ID" value="TDT51290.1"/>
    <property type="molecule type" value="Genomic_DNA"/>
</dbReference>
<proteinExistence type="predicted"/>
<sequence>MAKKFLSFVGTGNYSECTYRFKSLTKTRFIQEALIKDLCLNWTENDEITIFLTEQARNKNWLNSVDQNGNELIGLKQRLDRFDKDDYGFKIVEKHIPEGKNKQEIWQIFDSMIESLDDNDEVIFDITHSFRSIPMLAMVVLNYAKVAKDIRLKGIYYGAYEAREKNGEEEIAPVFDLIEFNMLLDWSYAINSFLKFGNSSQIYEVSRLQLSEKLSLRDEEAINMRDFVDSLNDFTNTILTCRGKYIREFDSMRKKSVEVAYRDMRSKLNKIKDNNSLKAINPLIEKISLRTKDFDKGGNLNTGLAYVKWCIDNNLIQQAYTALEETVVTYMCEKYNFDSTDPFFREEVITKALRIKEQKIPRSKWKIDERAIEFVESVLANMDDEIFKISATLKMARNDLNHFGFTKDVKKCTDFSNEIKDLYESFLKIVNKN</sequence>
<dbReference type="CDD" id="cd09732">
    <property type="entry name" value="Csx1_III-U"/>
    <property type="match status" value="1"/>
</dbReference>
<dbReference type="NCBIfam" id="TIGR02549">
    <property type="entry name" value="CRISPR_DxTHG"/>
    <property type="match status" value="1"/>
</dbReference>
<accession>A0A4R7KB95</accession>
<organism evidence="1 2">
    <name type="scientific">Fonticella tunisiensis</name>
    <dbReference type="NCBI Taxonomy" id="1096341"/>
    <lineage>
        <taxon>Bacteria</taxon>
        <taxon>Bacillati</taxon>
        <taxon>Bacillota</taxon>
        <taxon>Clostridia</taxon>
        <taxon>Eubacteriales</taxon>
        <taxon>Clostridiaceae</taxon>
        <taxon>Fonticella</taxon>
    </lineage>
</organism>
<dbReference type="RefSeq" id="WP_166636447.1">
    <property type="nucleotide sequence ID" value="NZ_SOAZ01000019.1"/>
</dbReference>
<dbReference type="NCBIfam" id="TIGR02221">
    <property type="entry name" value="cas_TM1812"/>
    <property type="match status" value="1"/>
</dbReference>
<dbReference type="Proteomes" id="UP000295325">
    <property type="component" value="Unassembled WGS sequence"/>
</dbReference>
<evidence type="ECO:0000313" key="2">
    <source>
        <dbReference type="Proteomes" id="UP000295325"/>
    </source>
</evidence>
<comment type="caution">
    <text evidence="1">The sequence shown here is derived from an EMBL/GenBank/DDBJ whole genome shotgun (WGS) entry which is preliminary data.</text>
</comment>
<dbReference type="InterPro" id="IPR013383">
    <property type="entry name" value="CRISPR-assoc_prot_DxTHG_CS"/>
</dbReference>